<accession>A0A6J5F5L3</accession>
<keyword evidence="10" id="KW-1185">Reference proteome</keyword>
<dbReference type="SUPFAM" id="SSF53335">
    <property type="entry name" value="S-adenosyl-L-methionine-dependent methyltransferases"/>
    <property type="match status" value="1"/>
</dbReference>
<feature type="region of interest" description="Disordered" evidence="7">
    <location>
        <begin position="1"/>
        <end position="20"/>
    </location>
</feature>
<dbReference type="EC" id="2.1.1.80" evidence="5"/>
<keyword evidence="3 5" id="KW-0808">Transferase</keyword>
<proteinExistence type="predicted"/>
<dbReference type="EMBL" id="CADIKF010000103">
    <property type="protein sequence ID" value="CAB3772615.1"/>
    <property type="molecule type" value="Genomic_DNA"/>
</dbReference>
<evidence type="ECO:0000256" key="5">
    <source>
        <dbReference type="PIRNR" id="PIRNR000410"/>
    </source>
</evidence>
<feature type="binding site" evidence="6">
    <location>
        <begin position="218"/>
        <end position="219"/>
    </location>
    <ligand>
        <name>S-adenosyl-L-methionine</name>
        <dbReference type="ChEBI" id="CHEBI:59789"/>
    </ligand>
</feature>
<dbReference type="PIRSF" id="PIRSF000410">
    <property type="entry name" value="CheR"/>
    <property type="match status" value="1"/>
</dbReference>
<dbReference type="InterPro" id="IPR026024">
    <property type="entry name" value="Chemotaxis_MeTrfase_CheR"/>
</dbReference>
<dbReference type="InterPro" id="IPR036804">
    <property type="entry name" value="CheR_N_sf"/>
</dbReference>
<dbReference type="InterPro" id="IPR022642">
    <property type="entry name" value="CheR_C"/>
</dbReference>
<dbReference type="SUPFAM" id="SSF47757">
    <property type="entry name" value="Chemotaxis receptor methyltransferase CheR, N-terminal domain"/>
    <property type="match status" value="1"/>
</dbReference>
<feature type="binding site" evidence="6">
    <location>
        <begin position="236"/>
        <end position="237"/>
    </location>
    <ligand>
        <name>S-adenosyl-L-methionine</name>
        <dbReference type="ChEBI" id="CHEBI:59789"/>
    </ligand>
</feature>
<dbReference type="GO" id="GO:0008983">
    <property type="term" value="F:protein-glutamate O-methyltransferase activity"/>
    <property type="evidence" value="ECO:0007669"/>
    <property type="project" value="UniProtKB-EC"/>
</dbReference>
<feature type="binding site" evidence="6">
    <location>
        <position position="160"/>
    </location>
    <ligand>
        <name>S-adenosyl-L-methionine</name>
        <dbReference type="ChEBI" id="CHEBI:59789"/>
    </ligand>
</feature>
<evidence type="ECO:0000256" key="3">
    <source>
        <dbReference type="ARBA" id="ARBA00022679"/>
    </source>
</evidence>
<reference evidence="9 10" key="1">
    <citation type="submission" date="2020-04" db="EMBL/GenBank/DDBJ databases">
        <authorList>
            <person name="De Canck E."/>
        </authorList>
    </citation>
    <scope>NUCLEOTIDE SEQUENCE [LARGE SCALE GENOMIC DNA]</scope>
    <source>
        <strain evidence="9 10">LMG 29739</strain>
    </source>
</reference>
<dbReference type="Proteomes" id="UP000494329">
    <property type="component" value="Unassembled WGS sequence"/>
</dbReference>
<dbReference type="PANTHER" id="PTHR24422:SF19">
    <property type="entry name" value="CHEMOTAXIS PROTEIN METHYLTRANSFERASE"/>
    <property type="match status" value="1"/>
</dbReference>
<dbReference type="Pfam" id="PF01739">
    <property type="entry name" value="CheR"/>
    <property type="match status" value="1"/>
</dbReference>
<evidence type="ECO:0000259" key="8">
    <source>
        <dbReference type="PROSITE" id="PS50123"/>
    </source>
</evidence>
<evidence type="ECO:0000256" key="4">
    <source>
        <dbReference type="ARBA" id="ARBA00022691"/>
    </source>
</evidence>
<keyword evidence="2 5" id="KW-0489">Methyltransferase</keyword>
<dbReference type="InterPro" id="IPR022641">
    <property type="entry name" value="CheR_N"/>
</dbReference>
<dbReference type="AlphaFoldDB" id="A0A6J5F5L3"/>
<evidence type="ECO:0000313" key="10">
    <source>
        <dbReference type="Proteomes" id="UP000494329"/>
    </source>
</evidence>
<dbReference type="InterPro" id="IPR029063">
    <property type="entry name" value="SAM-dependent_MTases_sf"/>
</dbReference>
<dbReference type="InterPro" id="IPR050903">
    <property type="entry name" value="Bact_Chemotaxis_MeTrfase"/>
</dbReference>
<dbReference type="PROSITE" id="PS50123">
    <property type="entry name" value="CHER"/>
    <property type="match status" value="1"/>
</dbReference>
<comment type="function">
    <text evidence="5">Methylation of the membrane-bound methyl-accepting chemotaxis proteins (MCP) to form gamma-glutamyl methyl ester residues in MCP.</text>
</comment>
<dbReference type="InterPro" id="IPR000780">
    <property type="entry name" value="CheR_MeTrfase"/>
</dbReference>
<keyword evidence="4 5" id="KW-0949">S-adenosyl-L-methionine</keyword>
<feature type="binding site" evidence="6">
    <location>
        <position position="103"/>
    </location>
    <ligand>
        <name>S-adenosyl-L-methionine</name>
        <dbReference type="ChEBI" id="CHEBI:59789"/>
    </ligand>
</feature>
<comment type="catalytic activity">
    <reaction evidence="1 5">
        <text>L-glutamyl-[protein] + S-adenosyl-L-methionine = [protein]-L-glutamate 5-O-methyl ester + S-adenosyl-L-homocysteine</text>
        <dbReference type="Rhea" id="RHEA:24452"/>
        <dbReference type="Rhea" id="RHEA-COMP:10208"/>
        <dbReference type="Rhea" id="RHEA-COMP:10311"/>
        <dbReference type="ChEBI" id="CHEBI:29973"/>
        <dbReference type="ChEBI" id="CHEBI:57856"/>
        <dbReference type="ChEBI" id="CHEBI:59789"/>
        <dbReference type="ChEBI" id="CHEBI:82795"/>
        <dbReference type="EC" id="2.1.1.80"/>
    </reaction>
</comment>
<dbReference type="Pfam" id="PF03705">
    <property type="entry name" value="CheR_N"/>
    <property type="match status" value="1"/>
</dbReference>
<dbReference type="PANTHER" id="PTHR24422">
    <property type="entry name" value="CHEMOTAXIS PROTEIN METHYLTRANSFERASE"/>
    <property type="match status" value="1"/>
</dbReference>
<feature type="compositionally biased region" description="Basic and acidic residues" evidence="7">
    <location>
        <begin position="11"/>
        <end position="20"/>
    </location>
</feature>
<gene>
    <name evidence="9" type="primary">cheR_1</name>
    <name evidence="9" type="ORF">LMG29739_06305</name>
</gene>
<feature type="domain" description="CheR-type methyltransferase" evidence="8">
    <location>
        <begin position="20"/>
        <end position="292"/>
    </location>
</feature>
<dbReference type="PRINTS" id="PR00996">
    <property type="entry name" value="CHERMTFRASE"/>
</dbReference>
<evidence type="ECO:0000313" key="9">
    <source>
        <dbReference type="EMBL" id="CAB3772615.1"/>
    </source>
</evidence>
<feature type="binding site" evidence="6">
    <location>
        <position position="134"/>
    </location>
    <ligand>
        <name>S-adenosyl-L-methionine</name>
        <dbReference type="ChEBI" id="CHEBI:59789"/>
    </ligand>
</feature>
<evidence type="ECO:0000256" key="7">
    <source>
        <dbReference type="SAM" id="MobiDB-lite"/>
    </source>
</evidence>
<sequence>MSDTRASQRGNRAEAPRAGEAGRDFEFTSADFERIRELIYRRAGISLSDHKRDMAYSRLARRLRTLGLDNFRAYLDQLEASNDPAEWEAFTNALTTNLTAFFREAHHFPILAEFVKKRPQPVSVWCSAASTGEEPYSIAMTLVESLGDSAARQATVLATDIDTQVLAKCDAGVYQYEQVRHLSPERLKRFFLRGTGAHAGLVKVRPELRAMVRFERLNLTDHDYGLRNPFDAIFCRNVMIYFDKPTQAQVLSRFEPLVKPRGLLFAGHSENFTYVTQAFRLRGQTVYELTRDGDGAPAQARAHGGVRAHGAMNEVNA</sequence>
<evidence type="ECO:0000256" key="2">
    <source>
        <dbReference type="ARBA" id="ARBA00022603"/>
    </source>
</evidence>
<evidence type="ECO:0000256" key="1">
    <source>
        <dbReference type="ARBA" id="ARBA00001541"/>
    </source>
</evidence>
<dbReference type="GO" id="GO:0032259">
    <property type="term" value="P:methylation"/>
    <property type="evidence" value="ECO:0007669"/>
    <property type="project" value="UniProtKB-KW"/>
</dbReference>
<dbReference type="RefSeq" id="WP_175115420.1">
    <property type="nucleotide sequence ID" value="NZ_CADIKF010000103.1"/>
</dbReference>
<protein>
    <recommendedName>
        <fullName evidence="5">Chemotaxis protein methyltransferase</fullName>
        <ecNumber evidence="5">2.1.1.80</ecNumber>
    </recommendedName>
</protein>
<dbReference type="Gene3D" id="1.10.155.10">
    <property type="entry name" value="Chemotaxis receptor methyltransferase CheR, N-terminal domain"/>
    <property type="match status" value="1"/>
</dbReference>
<feature type="binding site" evidence="6">
    <location>
        <position position="97"/>
    </location>
    <ligand>
        <name>S-adenosyl-L-methionine</name>
        <dbReference type="ChEBI" id="CHEBI:59789"/>
    </ligand>
</feature>
<dbReference type="Gene3D" id="3.40.50.150">
    <property type="entry name" value="Vaccinia Virus protein VP39"/>
    <property type="match status" value="1"/>
</dbReference>
<dbReference type="SMART" id="SM00138">
    <property type="entry name" value="MeTrc"/>
    <property type="match status" value="1"/>
</dbReference>
<evidence type="ECO:0000256" key="6">
    <source>
        <dbReference type="PIRSR" id="PIRSR000410-1"/>
    </source>
</evidence>
<feature type="binding site" evidence="6">
    <location>
        <position position="99"/>
    </location>
    <ligand>
        <name>S-adenosyl-L-methionine</name>
        <dbReference type="ChEBI" id="CHEBI:59789"/>
    </ligand>
</feature>
<name>A0A6J5F5L3_9BURK</name>
<organism evidence="9 10">
    <name type="scientific">Paraburkholderia solisilvae</name>
    <dbReference type="NCBI Taxonomy" id="624376"/>
    <lineage>
        <taxon>Bacteria</taxon>
        <taxon>Pseudomonadati</taxon>
        <taxon>Pseudomonadota</taxon>
        <taxon>Betaproteobacteria</taxon>
        <taxon>Burkholderiales</taxon>
        <taxon>Burkholderiaceae</taxon>
        <taxon>Paraburkholderia</taxon>
    </lineage>
</organism>